<evidence type="ECO:0000256" key="9">
    <source>
        <dbReference type="ARBA" id="ARBA00022801"/>
    </source>
</evidence>
<dbReference type="PANTHER" id="PTHR21485:SF3">
    <property type="entry name" value="N-ACYLNEURAMINATE CYTIDYLYLTRANSFERASE"/>
    <property type="match status" value="1"/>
</dbReference>
<evidence type="ECO:0000256" key="7">
    <source>
        <dbReference type="ARBA" id="ARBA00012491"/>
    </source>
</evidence>
<evidence type="ECO:0000256" key="4">
    <source>
        <dbReference type="ARBA" id="ARBA00005893"/>
    </source>
</evidence>
<dbReference type="Pfam" id="PF08282">
    <property type="entry name" value="Hydrolase_3"/>
    <property type="match status" value="1"/>
</dbReference>
<comment type="cofactor">
    <cofactor evidence="2">
        <name>Mg(2+)</name>
        <dbReference type="ChEBI" id="CHEBI:18420"/>
    </cofactor>
</comment>
<proteinExistence type="inferred from homology"/>
<comment type="catalytic activity">
    <reaction evidence="1">
        <text>an N-acylneuraminate + CTP = a CMP-N-acyl-beta-neuraminate + diphosphate</text>
        <dbReference type="Rhea" id="RHEA:11344"/>
        <dbReference type="ChEBI" id="CHEBI:33019"/>
        <dbReference type="ChEBI" id="CHEBI:37563"/>
        <dbReference type="ChEBI" id="CHEBI:60073"/>
        <dbReference type="ChEBI" id="CHEBI:68671"/>
        <dbReference type="EC" id="2.7.7.43"/>
    </reaction>
</comment>
<evidence type="ECO:0000256" key="2">
    <source>
        <dbReference type="ARBA" id="ARBA00001946"/>
    </source>
</evidence>
<dbReference type="InterPro" id="IPR050793">
    <property type="entry name" value="CMP-NeuNAc_synthase"/>
</dbReference>
<evidence type="ECO:0000256" key="6">
    <source>
        <dbReference type="ARBA" id="ARBA00011881"/>
    </source>
</evidence>
<dbReference type="Pfam" id="PF02348">
    <property type="entry name" value="CTP_transf_3"/>
    <property type="match status" value="1"/>
</dbReference>
<dbReference type="SUPFAM" id="SSF56784">
    <property type="entry name" value="HAD-like"/>
    <property type="match status" value="1"/>
</dbReference>
<dbReference type="GO" id="GO:0008781">
    <property type="term" value="F:N-acylneuraminate cytidylyltransferase activity"/>
    <property type="evidence" value="ECO:0007669"/>
    <property type="project" value="UniProtKB-EC"/>
</dbReference>
<protein>
    <recommendedName>
        <fullName evidence="7">N-acylneuraminate cytidylyltransferase</fullName>
        <ecNumber evidence="7">2.7.7.43</ecNumber>
    </recommendedName>
</protein>
<dbReference type="EC" id="2.7.7.43" evidence="7"/>
<dbReference type="InterPro" id="IPR010023">
    <property type="entry name" value="KdsC_fam"/>
</dbReference>
<keyword evidence="8" id="KW-0479">Metal-binding</keyword>
<dbReference type="SUPFAM" id="SSF53448">
    <property type="entry name" value="Nucleotide-diphospho-sugar transferases"/>
    <property type="match status" value="1"/>
</dbReference>
<dbReference type="Gene3D" id="3.90.550.10">
    <property type="entry name" value="Spore Coat Polysaccharide Biosynthesis Protein SpsA, Chain A"/>
    <property type="match status" value="1"/>
</dbReference>
<comment type="pathway">
    <text evidence="3">Amino-sugar metabolism; N-acetylneuraminate metabolism.</text>
</comment>
<comment type="caution">
    <text evidence="11">The sequence shown here is derived from an EMBL/GenBank/DDBJ whole genome shotgun (WGS) entry which is preliminary data.</text>
</comment>
<dbReference type="InterPro" id="IPR036412">
    <property type="entry name" value="HAD-like_sf"/>
</dbReference>
<dbReference type="SFLD" id="SFLDS00003">
    <property type="entry name" value="Haloacid_Dehalogenase"/>
    <property type="match status" value="1"/>
</dbReference>
<dbReference type="InterPro" id="IPR003329">
    <property type="entry name" value="Cytidylyl_trans"/>
</dbReference>
<dbReference type="PANTHER" id="PTHR21485">
    <property type="entry name" value="HAD SUPERFAMILY MEMBERS CMAS AND KDSC"/>
    <property type="match status" value="1"/>
</dbReference>
<evidence type="ECO:0000256" key="8">
    <source>
        <dbReference type="ARBA" id="ARBA00022723"/>
    </source>
</evidence>
<organism evidence="11">
    <name type="scientific">freshwater metagenome</name>
    <dbReference type="NCBI Taxonomy" id="449393"/>
    <lineage>
        <taxon>unclassified sequences</taxon>
        <taxon>metagenomes</taxon>
        <taxon>ecological metagenomes</taxon>
    </lineage>
</organism>
<dbReference type="AlphaFoldDB" id="A0A094QBZ6"/>
<dbReference type="InterPro" id="IPR023214">
    <property type="entry name" value="HAD_sf"/>
</dbReference>
<comment type="similarity">
    <text evidence="5">Belongs to the CMP-NeuNAc synthase family.</text>
</comment>
<comment type="similarity">
    <text evidence="4">Belongs to the KdsC family.</text>
</comment>
<dbReference type="GO" id="GO:0016788">
    <property type="term" value="F:hydrolase activity, acting on ester bonds"/>
    <property type="evidence" value="ECO:0007669"/>
    <property type="project" value="InterPro"/>
</dbReference>
<evidence type="ECO:0000313" key="11">
    <source>
        <dbReference type="EMBL" id="KGA20902.1"/>
    </source>
</evidence>
<evidence type="ECO:0000256" key="10">
    <source>
        <dbReference type="ARBA" id="ARBA00022842"/>
    </source>
</evidence>
<evidence type="ECO:0000256" key="3">
    <source>
        <dbReference type="ARBA" id="ARBA00005141"/>
    </source>
</evidence>
<dbReference type="EMBL" id="JNSL01000019">
    <property type="protein sequence ID" value="KGA20902.1"/>
    <property type="molecule type" value="Genomic_DNA"/>
</dbReference>
<reference evidence="11" key="1">
    <citation type="submission" date="2014-06" db="EMBL/GenBank/DDBJ databases">
        <title>Key roles for freshwater Actinobacteria revealed by deep metagenomic sequencing.</title>
        <authorList>
            <person name="Ghai R."/>
            <person name="Mizuno C.M."/>
            <person name="Picazo A."/>
            <person name="Camacho A."/>
            <person name="Rodriguez-Valera F."/>
        </authorList>
    </citation>
    <scope>NUCLEOTIDE SEQUENCE</scope>
</reference>
<dbReference type="UniPathway" id="UPA00628"/>
<dbReference type="CDD" id="cd02513">
    <property type="entry name" value="CMP-NeuAc_Synthase"/>
    <property type="match status" value="1"/>
</dbReference>
<dbReference type="SFLD" id="SFLDG01136">
    <property type="entry name" value="C1.6:_Phosphoserine_Phosphatas"/>
    <property type="match status" value="1"/>
</dbReference>
<dbReference type="Gene3D" id="3.40.50.1000">
    <property type="entry name" value="HAD superfamily/HAD-like"/>
    <property type="match status" value="1"/>
</dbReference>
<name>A0A094QBZ6_9ZZZZ</name>
<evidence type="ECO:0000256" key="5">
    <source>
        <dbReference type="ARBA" id="ARBA00010726"/>
    </source>
</evidence>
<dbReference type="SFLD" id="SFLDG01138">
    <property type="entry name" value="C1.6.2:_Deoxy-d-mannose-octulo"/>
    <property type="match status" value="1"/>
</dbReference>
<dbReference type="GO" id="GO:0046872">
    <property type="term" value="F:metal ion binding"/>
    <property type="evidence" value="ECO:0007669"/>
    <property type="project" value="UniProtKB-KW"/>
</dbReference>
<dbReference type="InterPro" id="IPR029044">
    <property type="entry name" value="Nucleotide-diphossugar_trans"/>
</dbReference>
<dbReference type="GO" id="GO:0006054">
    <property type="term" value="P:N-acetylneuraminate metabolic process"/>
    <property type="evidence" value="ECO:0007669"/>
    <property type="project" value="UniProtKB-UniPathway"/>
</dbReference>
<keyword evidence="10" id="KW-0460">Magnesium</keyword>
<comment type="subunit">
    <text evidence="6">Homotetramer.</text>
</comment>
<keyword evidence="9" id="KW-0378">Hydrolase</keyword>
<sequence length="380" mass="42497">MRILIIPARGGSKGILKKNLQKVNGISLIERAIKTSLKSSVDKIIVSTNDLEIKNIAKKYDVALHDRSEENSSDEATTEAVIFEVIKDFEKNWKSDVTLGIYQVTSAFVQANTINDCFELSEKGFSAFSAISFHGFLWEKKDSWTPLNHPLNFRPRRQELNQKVKETGAIYTFPLQDFKIKGFRFCTEAKPVLVNSTTSLEIDDSDDLKLSNIISLYFDELNTLDYSLPKIIFTDFDGCLTNDKVKVNMFGRETVVVNRKDGLAISRLRKLGIEVIIATTETNEVVEIRAKKMKVESLRGLENKVDAISNYLESINLNWSDIWYIGNDVNDLGAIKNAAVSFCPSDAAPEILGVAKVVLSKRGGEGVLAEIASRLESVNK</sequence>
<accession>A0A094QBZ6</accession>
<gene>
    <name evidence="11" type="ORF">GM51_4860</name>
</gene>
<evidence type="ECO:0000256" key="1">
    <source>
        <dbReference type="ARBA" id="ARBA00001862"/>
    </source>
</evidence>